<dbReference type="Proteomes" id="UP000673447">
    <property type="component" value="Unassembled WGS sequence"/>
</dbReference>
<evidence type="ECO:0000313" key="2">
    <source>
        <dbReference type="EMBL" id="MBP3983378.1"/>
    </source>
</evidence>
<reference evidence="2" key="2">
    <citation type="submission" date="2021-03" db="EMBL/GenBank/DDBJ databases">
        <authorList>
            <person name="Cao W."/>
        </authorList>
    </citation>
    <scope>NUCLEOTIDE SEQUENCE</scope>
    <source>
        <strain evidence="2">110414</strain>
    </source>
</reference>
<dbReference type="EMBL" id="JAGKTC010000001">
    <property type="protein sequence ID" value="MBP3983378.1"/>
    <property type="molecule type" value="Genomic_DNA"/>
</dbReference>
<accession>A0A940WYD4</accession>
<dbReference type="RefSeq" id="WP_210535231.1">
    <property type="nucleotide sequence ID" value="NZ_JAGKTC010000001.1"/>
</dbReference>
<keyword evidence="1" id="KW-1133">Transmembrane helix</keyword>
<sequence>MPANSRPSSWRRQWVPLAKRAFVSGSVASVVSTLVISLCGRRRSGSLSAGTNATSHWLWGDRARHRAQPSLRHTAVGYAIHHASSVFWAVLHERAVRNRHDSLAIASSAGAIAAVAYVVDYHVVPRRLNPGFESRLSPPAMLATYSAFGAGLGLGALIARRVIGGQRPGASRR</sequence>
<keyword evidence="3" id="KW-1185">Reference proteome</keyword>
<evidence type="ECO:0000313" key="3">
    <source>
        <dbReference type="Proteomes" id="UP000673447"/>
    </source>
</evidence>
<organism evidence="2 3">
    <name type="scientific">Pseudoxanthomonas helianthi</name>
    <dbReference type="NCBI Taxonomy" id="1453541"/>
    <lineage>
        <taxon>Bacteria</taxon>
        <taxon>Pseudomonadati</taxon>
        <taxon>Pseudomonadota</taxon>
        <taxon>Gammaproteobacteria</taxon>
        <taxon>Lysobacterales</taxon>
        <taxon>Lysobacteraceae</taxon>
        <taxon>Pseudoxanthomonas</taxon>
    </lineage>
</organism>
<proteinExistence type="predicted"/>
<feature type="transmembrane region" description="Helical" evidence="1">
    <location>
        <begin position="143"/>
        <end position="163"/>
    </location>
</feature>
<name>A0A940WYD4_9GAMM</name>
<comment type="caution">
    <text evidence="2">The sequence shown here is derived from an EMBL/GenBank/DDBJ whole genome shotgun (WGS) entry which is preliminary data.</text>
</comment>
<evidence type="ECO:0000256" key="1">
    <source>
        <dbReference type="SAM" id="Phobius"/>
    </source>
</evidence>
<keyword evidence="1" id="KW-0472">Membrane</keyword>
<keyword evidence="1" id="KW-0812">Transmembrane</keyword>
<gene>
    <name evidence="2" type="ORF">J5837_02990</name>
</gene>
<feature type="transmembrane region" description="Helical" evidence="1">
    <location>
        <begin position="20"/>
        <end position="39"/>
    </location>
</feature>
<feature type="transmembrane region" description="Helical" evidence="1">
    <location>
        <begin position="103"/>
        <end position="123"/>
    </location>
</feature>
<reference evidence="2" key="1">
    <citation type="journal article" date="2016" name="Int. J. Syst. Evol. Microbiol.">
        <title>Pseudoxanthomonas helianthi sp. nov., isolated from roots of Jerusalem artichoke (Helianthus tuberosus).</title>
        <authorList>
            <person name="Kittiwongwattana C."/>
            <person name="Thawai C."/>
        </authorList>
    </citation>
    <scope>NUCLEOTIDE SEQUENCE</scope>
    <source>
        <strain evidence="2">110414</strain>
    </source>
</reference>
<dbReference type="AlphaFoldDB" id="A0A940WYD4"/>
<protein>
    <submittedName>
        <fullName evidence="2">Uncharacterized protein</fullName>
    </submittedName>
</protein>